<evidence type="ECO:0000313" key="3">
    <source>
        <dbReference type="Proteomes" id="UP000295231"/>
    </source>
</evidence>
<sequence>MELKRQKVKFFSKNYRDVKNLYFTAFPAVERLPYFPLFLNTCRSLADFYAYYDGDTFVGLAYLLQNEEVVYLFFLAVNTQIRSRGYGSAILQDIKHLANKRPIILAMEPLDEKADNYEQRLKRVNFYERNGFSITDYYYHEGAEVYQMMATKSDIDIHLVEKLTEKAVLGLIPVSFDQKINENAI</sequence>
<evidence type="ECO:0000259" key="1">
    <source>
        <dbReference type="PROSITE" id="PS51186"/>
    </source>
</evidence>
<dbReference type="CDD" id="cd04301">
    <property type="entry name" value="NAT_SF"/>
    <property type="match status" value="1"/>
</dbReference>
<dbReference type="InterPro" id="IPR000182">
    <property type="entry name" value="GNAT_dom"/>
</dbReference>
<keyword evidence="2" id="KW-0808">Transferase</keyword>
<protein>
    <submittedName>
        <fullName evidence="2">GNAT family N-acetyltransferase</fullName>
    </submittedName>
</protein>
<dbReference type="GO" id="GO:0016747">
    <property type="term" value="F:acyltransferase activity, transferring groups other than amino-acyl groups"/>
    <property type="evidence" value="ECO:0007669"/>
    <property type="project" value="InterPro"/>
</dbReference>
<dbReference type="Proteomes" id="UP000295231">
    <property type="component" value="Unassembled WGS sequence"/>
</dbReference>
<keyword evidence="3" id="KW-1185">Reference proteome</keyword>
<dbReference type="EMBL" id="SJWY01000163">
    <property type="protein sequence ID" value="TDE71380.1"/>
    <property type="molecule type" value="Genomic_DNA"/>
</dbReference>
<dbReference type="SUPFAM" id="SSF55729">
    <property type="entry name" value="Acyl-CoA N-acyltransferases (Nat)"/>
    <property type="match status" value="1"/>
</dbReference>
<dbReference type="Gene3D" id="3.40.630.30">
    <property type="match status" value="1"/>
</dbReference>
<dbReference type="Pfam" id="PF00583">
    <property type="entry name" value="Acetyltransf_1"/>
    <property type="match status" value="1"/>
</dbReference>
<reference evidence="2 3" key="1">
    <citation type="submission" date="2019-03" db="EMBL/GenBank/DDBJ databases">
        <authorList>
            <person name="Fan P."/>
        </authorList>
    </citation>
    <scope>NUCLEOTIDE SEQUENCE [LARGE SCALE GENOMIC DNA]</scope>
    <source>
        <strain evidence="2 3">KCJ4950</strain>
    </source>
</reference>
<accession>A0A4R5G3Q3</accession>
<name>A0A4R5G3Q3_9STRE</name>
<feature type="domain" description="N-acetyltransferase" evidence="1">
    <location>
        <begin position="1"/>
        <end position="151"/>
    </location>
</feature>
<organism evidence="2 3">
    <name type="scientific">Streptococcus vicugnae</name>
    <dbReference type="NCBI Taxonomy" id="2740579"/>
    <lineage>
        <taxon>Bacteria</taxon>
        <taxon>Bacillati</taxon>
        <taxon>Bacillota</taxon>
        <taxon>Bacilli</taxon>
        <taxon>Lactobacillales</taxon>
        <taxon>Streptococcaceae</taxon>
        <taxon>Streptococcus</taxon>
    </lineage>
</organism>
<proteinExistence type="predicted"/>
<dbReference type="InterPro" id="IPR016181">
    <property type="entry name" value="Acyl_CoA_acyltransferase"/>
</dbReference>
<dbReference type="RefSeq" id="WP_132869771.1">
    <property type="nucleotide sequence ID" value="NZ_JAEMHW010000001.1"/>
</dbReference>
<comment type="caution">
    <text evidence="2">The sequence shown here is derived from an EMBL/GenBank/DDBJ whole genome shotgun (WGS) entry which is preliminary data.</text>
</comment>
<evidence type="ECO:0000313" key="2">
    <source>
        <dbReference type="EMBL" id="TDE71380.1"/>
    </source>
</evidence>
<dbReference type="PROSITE" id="PS51186">
    <property type="entry name" value="GNAT"/>
    <property type="match status" value="1"/>
</dbReference>
<dbReference type="AlphaFoldDB" id="A0A4R5G3Q3"/>
<gene>
    <name evidence="2" type="ORF">E0E04_06860</name>
</gene>